<dbReference type="SUPFAM" id="SSF57302">
    <property type="entry name" value="Snake toxin-like"/>
    <property type="match status" value="2"/>
</dbReference>
<keyword evidence="4" id="KW-0675">Receptor</keyword>
<dbReference type="Pfam" id="PF00021">
    <property type="entry name" value="UPAR_LY6"/>
    <property type="match status" value="2"/>
</dbReference>
<proteinExistence type="predicted"/>
<feature type="domain" description="UPAR/Ly6" evidence="3">
    <location>
        <begin position="3"/>
        <end position="97"/>
    </location>
</feature>
<feature type="non-terminal residue" evidence="4">
    <location>
        <position position="1"/>
    </location>
</feature>
<evidence type="ECO:0000313" key="4">
    <source>
        <dbReference type="EMBL" id="CAH2318781.1"/>
    </source>
</evidence>
<dbReference type="InterPro" id="IPR045860">
    <property type="entry name" value="Snake_toxin-like_sf"/>
</dbReference>
<dbReference type="Gene3D" id="2.10.60.10">
    <property type="entry name" value="CD59"/>
    <property type="match status" value="2"/>
</dbReference>
<dbReference type="EMBL" id="OW240921">
    <property type="protein sequence ID" value="CAH2318781.1"/>
    <property type="molecule type" value="Genomic_DNA"/>
</dbReference>
<feature type="domain" description="UPAR/Ly6" evidence="3">
    <location>
        <begin position="151"/>
        <end position="229"/>
    </location>
</feature>
<dbReference type="PANTHER" id="PTHR20914">
    <property type="entry name" value="LY6/PLAUR DOMAIN-CONTAINING PROTEIN 8"/>
    <property type="match status" value="1"/>
</dbReference>
<accession>A0AAD1T529</accession>
<dbReference type="GO" id="GO:0005576">
    <property type="term" value="C:extracellular region"/>
    <property type="evidence" value="ECO:0007669"/>
    <property type="project" value="UniProtKB-SubCell"/>
</dbReference>
<keyword evidence="2" id="KW-0964">Secreted</keyword>
<evidence type="ECO:0000259" key="3">
    <source>
        <dbReference type="SMART" id="SM00134"/>
    </source>
</evidence>
<evidence type="ECO:0000313" key="5">
    <source>
        <dbReference type="Proteomes" id="UP001295444"/>
    </source>
</evidence>
<dbReference type="Proteomes" id="UP001295444">
    <property type="component" value="Chromosome 10"/>
</dbReference>
<dbReference type="InterPro" id="IPR016054">
    <property type="entry name" value="LY6_UPA_recep-like"/>
</dbReference>
<gene>
    <name evidence="4" type="ORF">PECUL_23A011688</name>
</gene>
<comment type="subcellular location">
    <subcellularLocation>
        <location evidence="1">Secreted</location>
    </subcellularLocation>
</comment>
<dbReference type="AlphaFoldDB" id="A0AAD1T529"/>
<keyword evidence="5" id="KW-1185">Reference proteome</keyword>
<name>A0AAD1T529_PELCU</name>
<organism evidence="4 5">
    <name type="scientific">Pelobates cultripes</name>
    <name type="common">Western spadefoot toad</name>
    <dbReference type="NCBI Taxonomy" id="61616"/>
    <lineage>
        <taxon>Eukaryota</taxon>
        <taxon>Metazoa</taxon>
        <taxon>Chordata</taxon>
        <taxon>Craniata</taxon>
        <taxon>Vertebrata</taxon>
        <taxon>Euteleostomi</taxon>
        <taxon>Amphibia</taxon>
        <taxon>Batrachia</taxon>
        <taxon>Anura</taxon>
        <taxon>Pelobatoidea</taxon>
        <taxon>Pelobatidae</taxon>
        <taxon>Pelobates</taxon>
    </lineage>
</organism>
<sequence>SSLECYHFKGPVDQALEKQEAKECEINHHHCKSSLLTITGMLKGKVLVKGCAKKSDEYCNKTHTLSEKDIQTIETIMCCEGDLCNKDLVPVSDAESQKWGVECLACNGPPPACGGDDLPSMQCDSAENQCIQVSITTALNQATDPGAENGLECYSRSSPDSASSMKCRGEMTQCVDLIGDSNDNVVMSGCATETFCQGLYPRFKIPGWSRTVCCAKSLCNHGNNTAHHI</sequence>
<dbReference type="SMART" id="SM00134">
    <property type="entry name" value="LU"/>
    <property type="match status" value="2"/>
</dbReference>
<evidence type="ECO:0000256" key="1">
    <source>
        <dbReference type="ARBA" id="ARBA00004613"/>
    </source>
</evidence>
<evidence type="ECO:0000256" key="2">
    <source>
        <dbReference type="ARBA" id="ARBA00022525"/>
    </source>
</evidence>
<protein>
    <submittedName>
        <fullName evidence="4">Urokinase plasminogen activator surface receptor-like</fullName>
    </submittedName>
</protein>
<dbReference type="InterPro" id="IPR050918">
    <property type="entry name" value="CNF-like_PLA2_Inhibitor"/>
</dbReference>
<dbReference type="PANTHER" id="PTHR20914:SF41">
    <property type="entry name" value="UROKINASE PLASMINOGEN ACTIVATOR SURFACE RECEPTOR-LIKE"/>
    <property type="match status" value="1"/>
</dbReference>
<reference evidence="4" key="1">
    <citation type="submission" date="2022-03" db="EMBL/GenBank/DDBJ databases">
        <authorList>
            <person name="Alioto T."/>
            <person name="Alioto T."/>
            <person name="Gomez Garrido J."/>
        </authorList>
    </citation>
    <scope>NUCLEOTIDE SEQUENCE</scope>
</reference>